<dbReference type="Proteomes" id="UP001527925">
    <property type="component" value="Unassembled WGS sequence"/>
</dbReference>
<keyword evidence="1 2" id="KW-0728">SH3 domain</keyword>
<feature type="compositionally biased region" description="Basic and acidic residues" evidence="3">
    <location>
        <begin position="351"/>
        <end position="365"/>
    </location>
</feature>
<feature type="transmembrane region" description="Helical" evidence="4">
    <location>
        <begin position="79"/>
        <end position="101"/>
    </location>
</feature>
<keyword evidence="4" id="KW-0472">Membrane</keyword>
<name>A0ABR4N046_9FUNG</name>
<dbReference type="EMBL" id="JADGIZ020000056">
    <property type="protein sequence ID" value="KAL2912854.1"/>
    <property type="molecule type" value="Genomic_DNA"/>
</dbReference>
<dbReference type="SUPFAM" id="SSF50044">
    <property type="entry name" value="SH3-domain"/>
    <property type="match status" value="1"/>
</dbReference>
<evidence type="ECO:0000313" key="6">
    <source>
        <dbReference type="EMBL" id="KAL2912854.1"/>
    </source>
</evidence>
<dbReference type="InterPro" id="IPR036028">
    <property type="entry name" value="SH3-like_dom_sf"/>
</dbReference>
<keyword evidence="4" id="KW-0812">Transmembrane</keyword>
<evidence type="ECO:0000256" key="4">
    <source>
        <dbReference type="SAM" id="Phobius"/>
    </source>
</evidence>
<keyword evidence="7" id="KW-1185">Reference proteome</keyword>
<proteinExistence type="predicted"/>
<evidence type="ECO:0000256" key="2">
    <source>
        <dbReference type="PROSITE-ProRule" id="PRU00192"/>
    </source>
</evidence>
<gene>
    <name evidence="6" type="ORF">HK105_207635</name>
</gene>
<organism evidence="6 7">
    <name type="scientific">Polyrhizophydium stewartii</name>
    <dbReference type="NCBI Taxonomy" id="2732419"/>
    <lineage>
        <taxon>Eukaryota</taxon>
        <taxon>Fungi</taxon>
        <taxon>Fungi incertae sedis</taxon>
        <taxon>Chytridiomycota</taxon>
        <taxon>Chytridiomycota incertae sedis</taxon>
        <taxon>Chytridiomycetes</taxon>
        <taxon>Rhizophydiales</taxon>
        <taxon>Rhizophydiales incertae sedis</taxon>
        <taxon>Polyrhizophydium</taxon>
    </lineage>
</organism>
<evidence type="ECO:0000256" key="1">
    <source>
        <dbReference type="ARBA" id="ARBA00022443"/>
    </source>
</evidence>
<evidence type="ECO:0000256" key="3">
    <source>
        <dbReference type="SAM" id="MobiDB-lite"/>
    </source>
</evidence>
<reference evidence="6 7" key="1">
    <citation type="submission" date="2023-09" db="EMBL/GenBank/DDBJ databases">
        <title>Pangenome analysis of Batrachochytrium dendrobatidis and related Chytrids.</title>
        <authorList>
            <person name="Yacoub M.N."/>
            <person name="Stajich J.E."/>
            <person name="James T.Y."/>
        </authorList>
    </citation>
    <scope>NUCLEOTIDE SEQUENCE [LARGE SCALE GENOMIC DNA]</scope>
    <source>
        <strain evidence="6 7">JEL0888</strain>
    </source>
</reference>
<feature type="region of interest" description="Disordered" evidence="3">
    <location>
        <begin position="46"/>
        <end position="71"/>
    </location>
</feature>
<feature type="region of interest" description="Disordered" evidence="3">
    <location>
        <begin position="316"/>
        <end position="387"/>
    </location>
</feature>
<dbReference type="Gene3D" id="2.30.30.40">
    <property type="entry name" value="SH3 Domains"/>
    <property type="match status" value="1"/>
</dbReference>
<feature type="compositionally biased region" description="Low complexity" evidence="3">
    <location>
        <begin position="488"/>
        <end position="500"/>
    </location>
</feature>
<comment type="caution">
    <text evidence="6">The sequence shown here is derived from an EMBL/GenBank/DDBJ whole genome shotgun (WGS) entry which is preliminary data.</text>
</comment>
<feature type="compositionally biased region" description="Gly residues" evidence="3">
    <location>
        <begin position="131"/>
        <end position="145"/>
    </location>
</feature>
<keyword evidence="4" id="KW-1133">Transmembrane helix</keyword>
<dbReference type="InterPro" id="IPR001452">
    <property type="entry name" value="SH3_domain"/>
</dbReference>
<evidence type="ECO:0000259" key="5">
    <source>
        <dbReference type="PROSITE" id="PS50002"/>
    </source>
</evidence>
<feature type="region of interest" description="Disordered" evidence="3">
    <location>
        <begin position="1"/>
        <end position="26"/>
    </location>
</feature>
<feature type="compositionally biased region" description="Basic and acidic residues" evidence="3">
    <location>
        <begin position="1"/>
        <end position="12"/>
    </location>
</feature>
<feature type="region of interest" description="Disordered" evidence="3">
    <location>
        <begin position="488"/>
        <end position="508"/>
    </location>
</feature>
<protein>
    <recommendedName>
        <fullName evidence="5">SH3 domain-containing protein</fullName>
    </recommendedName>
</protein>
<feature type="domain" description="SH3" evidence="5">
    <location>
        <begin position="512"/>
        <end position="573"/>
    </location>
</feature>
<evidence type="ECO:0000313" key="7">
    <source>
        <dbReference type="Proteomes" id="UP001527925"/>
    </source>
</evidence>
<feature type="region of interest" description="Disordered" evidence="3">
    <location>
        <begin position="126"/>
        <end position="164"/>
    </location>
</feature>
<dbReference type="PROSITE" id="PS50002">
    <property type="entry name" value="SH3"/>
    <property type="match status" value="1"/>
</dbReference>
<sequence>MQDPPADARDEIPPLTSTGGGIIAPPPTILPQITTTTNALPVRLPDQQTSLRPSPTPFGPSNGTLSEQESTSSGTSVRIAAGIAGAIAFGAIFFFVLKLLLTSRRNRTTLADDIDLTDVFRRGGPNSTAIGTGGGGGVGGGGGPPGATRLPDGPGSADSPASHRMRIGARYSDMLLRRMSTQIPVEPAARVALPMAAVSNPAPAPAPAPSKQPMGVPEVEPPFYTPPGAFGAPLYQEQLAQQQQQQQAAPYGFYPYDPAVYQYQAQPFGFQPGPGPYGYDPTFAQPPAVVTSVAAPTTQPPAAVVAASDAIASVSIPPEVPRSETKPKRPAAGVPRATADPQASKPMTLVLRDEPQQQKATRQEHQQQYQQTDLKRSDTNASAADASLAANRTAATIARDDTSARDRINQVMMRHASLFSTQGADYYLSRSGTTRDLSSGVRAEDSIVYEEPMASFVSTRMPRGGGADASHMSTATGLSRFIETYGEGAADPAAGDPAEGQRGGGEDSPAELTVLLMQAISQYAPVMNDELALEKSDRVNVHRVFPDGWGYAENLSTGMRGMCPLNFLIPRQAT</sequence>
<accession>A0ABR4N046</accession>